<protein>
    <submittedName>
        <fullName evidence="2">Uncharacterized protein</fullName>
    </submittedName>
</protein>
<dbReference type="Proteomes" id="UP000216063">
    <property type="component" value="Unassembled WGS sequence"/>
</dbReference>
<gene>
    <name evidence="2" type="ORF">CG716_13755</name>
</gene>
<evidence type="ECO:0000313" key="2">
    <source>
        <dbReference type="EMBL" id="OYN78926.1"/>
    </source>
</evidence>
<feature type="transmembrane region" description="Helical" evidence="1">
    <location>
        <begin position="46"/>
        <end position="63"/>
    </location>
</feature>
<accession>A0A255DHT7</accession>
<keyword evidence="3" id="KW-1185">Reference proteome</keyword>
<reference evidence="2 3" key="1">
    <citation type="submission" date="2017-07" db="EMBL/GenBank/DDBJ databases">
        <title>The new phylogeny of genus Mycobacterium.</title>
        <authorList>
            <person name="Tortoli E."/>
            <person name="Trovato A."/>
            <person name="Cirillo D.M."/>
        </authorList>
    </citation>
    <scope>NUCLEOTIDE SEQUENCE [LARGE SCALE GENOMIC DNA]</scope>
    <source>
        <strain evidence="2 3">ATCC 33027</strain>
    </source>
</reference>
<dbReference type="EMBL" id="NOZR01000010">
    <property type="protein sequence ID" value="OYN78926.1"/>
    <property type="molecule type" value="Genomic_DNA"/>
</dbReference>
<name>A0A255DHT7_9MYCO</name>
<keyword evidence="1" id="KW-0472">Membrane</keyword>
<comment type="caution">
    <text evidence="2">The sequence shown here is derived from an EMBL/GenBank/DDBJ whole genome shotgun (WGS) entry which is preliminary data.</text>
</comment>
<keyword evidence="1" id="KW-1133">Transmembrane helix</keyword>
<organism evidence="2 3">
    <name type="scientific">Mycolicibacterium sphagni</name>
    <dbReference type="NCBI Taxonomy" id="1786"/>
    <lineage>
        <taxon>Bacteria</taxon>
        <taxon>Bacillati</taxon>
        <taxon>Actinomycetota</taxon>
        <taxon>Actinomycetes</taxon>
        <taxon>Mycobacteriales</taxon>
        <taxon>Mycobacteriaceae</taxon>
        <taxon>Mycolicibacterium</taxon>
    </lineage>
</organism>
<evidence type="ECO:0000313" key="3">
    <source>
        <dbReference type="Proteomes" id="UP000216063"/>
    </source>
</evidence>
<keyword evidence="1" id="KW-0812">Transmembrane</keyword>
<dbReference type="AlphaFoldDB" id="A0A255DHT7"/>
<proteinExistence type="predicted"/>
<evidence type="ECO:0000256" key="1">
    <source>
        <dbReference type="SAM" id="Phobius"/>
    </source>
</evidence>
<feature type="transmembrane region" description="Helical" evidence="1">
    <location>
        <begin position="75"/>
        <end position="94"/>
    </location>
</feature>
<sequence>MWRAAIWSTVLLFQAVCGLFLAAMWTLTKFGFRDNDAVVAGHKTLTATAAATAIALALSAPLFMNRRSLPRGIGLGLATSALIFATGAGTYVLWLH</sequence>